<dbReference type="PANTHER" id="PTHR12185">
    <property type="entry name" value="SID1 TRANSMEMBRANE FAMILY MEMEBER"/>
    <property type="match status" value="1"/>
</dbReference>
<evidence type="ECO:0000256" key="9">
    <source>
        <dbReference type="SAM" id="Phobius"/>
    </source>
</evidence>
<keyword evidence="6 9" id="KW-0472">Membrane</keyword>
<feature type="transmembrane region" description="Helical" evidence="9">
    <location>
        <begin position="770"/>
        <end position="789"/>
    </location>
</feature>
<evidence type="ECO:0000256" key="2">
    <source>
        <dbReference type="ARBA" id="ARBA00006618"/>
    </source>
</evidence>
<evidence type="ECO:0000256" key="8">
    <source>
        <dbReference type="SAM" id="MobiDB-lite"/>
    </source>
</evidence>
<feature type="signal peptide" evidence="10">
    <location>
        <begin position="1"/>
        <end position="21"/>
    </location>
</feature>
<evidence type="ECO:0000256" key="4">
    <source>
        <dbReference type="ARBA" id="ARBA00022729"/>
    </source>
</evidence>
<dbReference type="InterPro" id="IPR025958">
    <property type="entry name" value="SID1_TM_fam"/>
</dbReference>
<feature type="transmembrane region" description="Helical" evidence="9">
    <location>
        <begin position="720"/>
        <end position="739"/>
    </location>
</feature>
<dbReference type="GO" id="GO:0051033">
    <property type="term" value="F:RNA transmembrane transporter activity"/>
    <property type="evidence" value="ECO:0007669"/>
    <property type="project" value="TreeGrafter"/>
</dbReference>
<dbReference type="GO" id="GO:0003725">
    <property type="term" value="F:double-stranded RNA binding"/>
    <property type="evidence" value="ECO:0007669"/>
    <property type="project" value="TreeGrafter"/>
</dbReference>
<comment type="similarity">
    <text evidence="2">Belongs to the SID1 family.</text>
</comment>
<dbReference type="OrthoDB" id="416618at2759"/>
<feature type="transmembrane region" description="Helical" evidence="9">
    <location>
        <begin position="603"/>
        <end position="625"/>
    </location>
</feature>
<comment type="caution">
    <text evidence="11">The sequence shown here is derived from an EMBL/GenBank/DDBJ whole genome shotgun (WGS) entry which is preliminary data.</text>
</comment>
<evidence type="ECO:0000313" key="12">
    <source>
        <dbReference type="Proteomes" id="UP000235965"/>
    </source>
</evidence>
<evidence type="ECO:0000256" key="7">
    <source>
        <dbReference type="ARBA" id="ARBA00023180"/>
    </source>
</evidence>
<gene>
    <name evidence="11" type="ORF">B7P43_G07449</name>
</gene>
<feature type="transmembrane region" description="Helical" evidence="9">
    <location>
        <begin position="477"/>
        <end position="496"/>
    </location>
</feature>
<dbReference type="AlphaFoldDB" id="A0A2J7RDJ2"/>
<organism evidence="11 12">
    <name type="scientific">Cryptotermes secundus</name>
    <dbReference type="NCBI Taxonomy" id="105785"/>
    <lineage>
        <taxon>Eukaryota</taxon>
        <taxon>Metazoa</taxon>
        <taxon>Ecdysozoa</taxon>
        <taxon>Arthropoda</taxon>
        <taxon>Hexapoda</taxon>
        <taxon>Insecta</taxon>
        <taxon>Pterygota</taxon>
        <taxon>Neoptera</taxon>
        <taxon>Polyneoptera</taxon>
        <taxon>Dictyoptera</taxon>
        <taxon>Blattodea</taxon>
        <taxon>Blattoidea</taxon>
        <taxon>Termitoidae</taxon>
        <taxon>Kalotermitidae</taxon>
        <taxon>Cryptotermitinae</taxon>
        <taxon>Cryptotermes</taxon>
    </lineage>
</organism>
<feature type="transmembrane region" description="Helical" evidence="9">
    <location>
        <begin position="422"/>
        <end position="443"/>
    </location>
</feature>
<evidence type="ECO:0000256" key="3">
    <source>
        <dbReference type="ARBA" id="ARBA00022692"/>
    </source>
</evidence>
<feature type="transmembrane region" description="Helical" evidence="9">
    <location>
        <begin position="547"/>
        <end position="566"/>
    </location>
</feature>
<comment type="subcellular location">
    <subcellularLocation>
        <location evidence="1">Membrane</location>
        <topology evidence="1">Multi-pass membrane protein</topology>
    </subcellularLocation>
</comment>
<keyword evidence="5 9" id="KW-1133">Transmembrane helix</keyword>
<proteinExistence type="inferred from homology"/>
<dbReference type="STRING" id="105785.A0A2J7RDJ2"/>
<dbReference type="PANTHER" id="PTHR12185:SF14">
    <property type="entry name" value="CHOLESTEROL UPTAKE PROTEIN 1"/>
    <property type="match status" value="1"/>
</dbReference>
<evidence type="ECO:0000256" key="6">
    <source>
        <dbReference type="ARBA" id="ARBA00023136"/>
    </source>
</evidence>
<protein>
    <submittedName>
        <fullName evidence="11">SID1 transmembrane family member 1</fullName>
    </submittedName>
</protein>
<sequence>MCRIDVFIVAVTLWLTAFASSLTPEIVQYSEEESSIVPIVQSGEYGTLYNKVVNSAVEYIFVFNKTEVPQKQPARIMVECKNSSRSYPVLVVVRHQKGVLSWQLPLVVDSRTNLFEYVHTSRTLCPNSNYDSLNIQRVGNVNDVIVSVSTARPYNLNFSLLVSHETNFSIRLSEERHVHVSPADPQFYAFSFPDDVETVLLRVDSDDDICMTVSIQNRSCPIYDLERNVQFEGYWQTMNRRGGITLTKTAFPLGFFVVFVVKGDDWDCSGYYETVTVGRNKSLKFSVERSITYFNYIISTVGTVVVFMLFYIFFGVVYVIKKRGRQVLDNDVLDDESIQSPQSPEGLPSSYDQIHTPDASSSVTSPGFLSPRRHSDSSLDETDIDMLHDADSDKNVFRTKTVLTLMDLARKDSRILRKKSQLYLWNLLTVAVFYSLPVVQLVITYQLVLKQTGNQDLCYYNFLCAHPLGLLSDFNHVLSNIGYILLGLLFILLTYHRDIMHRKSDSRLDKYYGIPQHYGLFYAMGAALVMEGVLSGCYHVCPNQSNFQFDTSFMYVISMMCMLKIYQTRHPDINASAYTTFGVLALVILVGMCGVLWGTVYFWICFTVVHLVTCLALSAQIYYMGRWKLDPGVFRRVTSVLYNDLRASPWQCIKPAYPNRMVLLVLGNVCNWALAIVGFLYHLKDFATYLLSIFMANLLLYCMFYIMMKLCHRERILPQPLVYILLSFASWGAALYFFFNKSISWALTPAESRTYNQPCEILDFFDKHDIWHFLSATSMFFSFMVLLTLDDDLVFVHRSKIAVF</sequence>
<accession>A0A2J7RDJ2</accession>
<name>A0A2J7RDJ2_9NEOP</name>
<keyword evidence="12" id="KW-1185">Reference proteome</keyword>
<feature type="transmembrane region" description="Helical" evidence="9">
    <location>
        <begin position="661"/>
        <end position="681"/>
    </location>
</feature>
<keyword evidence="3 9" id="KW-0812">Transmembrane</keyword>
<evidence type="ECO:0000256" key="5">
    <source>
        <dbReference type="ARBA" id="ARBA00022989"/>
    </source>
</evidence>
<feature type="transmembrane region" description="Helical" evidence="9">
    <location>
        <begin position="578"/>
        <end position="597"/>
    </location>
</feature>
<evidence type="ECO:0000256" key="1">
    <source>
        <dbReference type="ARBA" id="ARBA00004141"/>
    </source>
</evidence>
<dbReference type="EMBL" id="NEVH01005288">
    <property type="protein sequence ID" value="PNF38907.1"/>
    <property type="molecule type" value="Genomic_DNA"/>
</dbReference>
<dbReference type="GO" id="GO:0005886">
    <property type="term" value="C:plasma membrane"/>
    <property type="evidence" value="ECO:0007669"/>
    <property type="project" value="TreeGrafter"/>
</dbReference>
<keyword evidence="7" id="KW-0325">Glycoprotein</keyword>
<keyword evidence="4 10" id="KW-0732">Signal</keyword>
<dbReference type="EMBL" id="NEVH01005288">
    <property type="protein sequence ID" value="PNF38906.1"/>
    <property type="molecule type" value="Genomic_DNA"/>
</dbReference>
<feature type="compositionally biased region" description="Polar residues" evidence="8">
    <location>
        <begin position="357"/>
        <end position="367"/>
    </location>
</feature>
<feature type="transmembrane region" description="Helical" evidence="9">
    <location>
        <begin position="517"/>
        <end position="541"/>
    </location>
</feature>
<evidence type="ECO:0000313" key="11">
    <source>
        <dbReference type="EMBL" id="PNF38907.1"/>
    </source>
</evidence>
<feature type="transmembrane region" description="Helical" evidence="9">
    <location>
        <begin position="293"/>
        <end position="320"/>
    </location>
</feature>
<dbReference type="InParanoid" id="A0A2J7RDJ2"/>
<dbReference type="Proteomes" id="UP000235965">
    <property type="component" value="Unassembled WGS sequence"/>
</dbReference>
<feature type="chain" id="PRO_5014559438" evidence="10">
    <location>
        <begin position="22"/>
        <end position="804"/>
    </location>
</feature>
<evidence type="ECO:0000256" key="10">
    <source>
        <dbReference type="SAM" id="SignalP"/>
    </source>
</evidence>
<feature type="transmembrane region" description="Helical" evidence="9">
    <location>
        <begin position="687"/>
        <end position="708"/>
    </location>
</feature>
<reference evidence="11 12" key="1">
    <citation type="submission" date="2017-12" db="EMBL/GenBank/DDBJ databases">
        <title>Hemimetabolous genomes reveal molecular basis of termite eusociality.</title>
        <authorList>
            <person name="Harrison M.C."/>
            <person name="Jongepier E."/>
            <person name="Robertson H.M."/>
            <person name="Arning N."/>
            <person name="Bitard-Feildel T."/>
            <person name="Chao H."/>
            <person name="Childers C.P."/>
            <person name="Dinh H."/>
            <person name="Doddapaneni H."/>
            <person name="Dugan S."/>
            <person name="Gowin J."/>
            <person name="Greiner C."/>
            <person name="Han Y."/>
            <person name="Hu H."/>
            <person name="Hughes D.S.T."/>
            <person name="Huylmans A.-K."/>
            <person name="Kemena C."/>
            <person name="Kremer L.P.M."/>
            <person name="Lee S.L."/>
            <person name="Lopez-Ezquerra A."/>
            <person name="Mallet L."/>
            <person name="Monroy-Kuhn J.M."/>
            <person name="Moser A."/>
            <person name="Murali S.C."/>
            <person name="Muzny D.M."/>
            <person name="Otani S."/>
            <person name="Piulachs M.-D."/>
            <person name="Poelchau M."/>
            <person name="Qu J."/>
            <person name="Schaub F."/>
            <person name="Wada-Katsumata A."/>
            <person name="Worley K.C."/>
            <person name="Xie Q."/>
            <person name="Ylla G."/>
            <person name="Poulsen M."/>
            <person name="Gibbs R.A."/>
            <person name="Schal C."/>
            <person name="Richards S."/>
            <person name="Belles X."/>
            <person name="Korb J."/>
            <person name="Bornberg-Bauer E."/>
        </authorList>
    </citation>
    <scope>NUCLEOTIDE SEQUENCE [LARGE SCALE GENOMIC DNA]</scope>
    <source>
        <tissue evidence="11">Whole body</tissue>
    </source>
</reference>
<feature type="region of interest" description="Disordered" evidence="8">
    <location>
        <begin position="357"/>
        <end position="378"/>
    </location>
</feature>
<dbReference type="Pfam" id="PF13965">
    <property type="entry name" value="SID-1_RNA_chan"/>
    <property type="match status" value="1"/>
</dbReference>
<dbReference type="GO" id="GO:0005764">
    <property type="term" value="C:lysosome"/>
    <property type="evidence" value="ECO:0007669"/>
    <property type="project" value="TreeGrafter"/>
</dbReference>